<dbReference type="GO" id="GO:0005886">
    <property type="term" value="C:plasma membrane"/>
    <property type="evidence" value="ECO:0007669"/>
    <property type="project" value="UniProtKB-SubCell"/>
</dbReference>
<feature type="transmembrane region" description="Helical" evidence="11">
    <location>
        <begin position="850"/>
        <end position="871"/>
    </location>
</feature>
<dbReference type="Gramene" id="rna17360">
    <property type="protein sequence ID" value="RHN68937.1"/>
    <property type="gene ID" value="gene17360"/>
</dbReference>
<dbReference type="GO" id="GO:0016887">
    <property type="term" value="F:ATP hydrolysis activity"/>
    <property type="evidence" value="ECO:0007669"/>
    <property type="project" value="InterPro"/>
</dbReference>
<dbReference type="InterPro" id="IPR036640">
    <property type="entry name" value="ABC1_TM_sf"/>
</dbReference>
<gene>
    <name evidence="14" type="ORF">MtrunA17_Chr3g0119381</name>
</gene>
<evidence type="ECO:0000256" key="6">
    <source>
        <dbReference type="ARBA" id="ARBA00022741"/>
    </source>
</evidence>
<dbReference type="SUPFAM" id="SSF52540">
    <property type="entry name" value="P-loop containing nucleoside triphosphate hydrolases"/>
    <property type="match status" value="2"/>
</dbReference>
<dbReference type="InterPro" id="IPR003593">
    <property type="entry name" value="AAA+_ATPase"/>
</dbReference>
<dbReference type="InterPro" id="IPR003439">
    <property type="entry name" value="ABC_transporter-like_ATP-bd"/>
</dbReference>
<dbReference type="Gene3D" id="3.40.50.300">
    <property type="entry name" value="P-loop containing nucleotide triphosphate hydrolases"/>
    <property type="match status" value="2"/>
</dbReference>
<dbReference type="Pfam" id="PF00664">
    <property type="entry name" value="ABC_membrane"/>
    <property type="match status" value="2"/>
</dbReference>
<evidence type="ECO:0000256" key="11">
    <source>
        <dbReference type="SAM" id="Phobius"/>
    </source>
</evidence>
<dbReference type="InterPro" id="IPR027417">
    <property type="entry name" value="P-loop_NTPase"/>
</dbReference>
<evidence type="ECO:0000256" key="4">
    <source>
        <dbReference type="ARBA" id="ARBA00022692"/>
    </source>
</evidence>
<dbReference type="InterPro" id="IPR039421">
    <property type="entry name" value="Type_1_exporter"/>
</dbReference>
<evidence type="ECO:0000256" key="5">
    <source>
        <dbReference type="ARBA" id="ARBA00022737"/>
    </source>
</evidence>
<feature type="domain" description="ABC transporter" evidence="12">
    <location>
        <begin position="399"/>
        <end position="635"/>
    </location>
</feature>
<dbReference type="Gene3D" id="1.20.1560.10">
    <property type="entry name" value="ABC transporter type 1, transmembrane domain"/>
    <property type="match status" value="1"/>
</dbReference>
<feature type="transmembrane region" description="Helical" evidence="11">
    <location>
        <begin position="958"/>
        <end position="981"/>
    </location>
</feature>
<dbReference type="GO" id="GO:0010328">
    <property type="term" value="F:auxin influx transmembrane transporter activity"/>
    <property type="evidence" value="ECO:0007669"/>
    <property type="project" value="UniProtKB-ARBA"/>
</dbReference>
<evidence type="ECO:0000256" key="10">
    <source>
        <dbReference type="ARBA" id="ARBA00023180"/>
    </source>
</evidence>
<evidence type="ECO:0000256" key="9">
    <source>
        <dbReference type="ARBA" id="ARBA00023136"/>
    </source>
</evidence>
<dbReference type="GO" id="GO:0010329">
    <property type="term" value="F:auxin efflux transmembrane transporter activity"/>
    <property type="evidence" value="ECO:0007669"/>
    <property type="project" value="UniProtKB-ARBA"/>
</dbReference>
<dbReference type="FunFam" id="3.40.50.300:FF:000066">
    <property type="entry name" value="ABC transporter B family member 1"/>
    <property type="match status" value="2"/>
</dbReference>
<dbReference type="OrthoDB" id="6500128at2759"/>
<evidence type="ECO:0000259" key="12">
    <source>
        <dbReference type="PROSITE" id="PS50893"/>
    </source>
</evidence>
<comment type="subcellular location">
    <subcellularLocation>
        <location evidence="1">Cell membrane</location>
        <topology evidence="1">Multi-pass membrane protein</topology>
    </subcellularLocation>
</comment>
<evidence type="ECO:0000256" key="3">
    <source>
        <dbReference type="ARBA" id="ARBA00022448"/>
    </source>
</evidence>
<keyword evidence="6" id="KW-0547">Nucleotide-binding</keyword>
<dbReference type="FunFam" id="1.20.1560.10:FF:000009">
    <property type="entry name" value="ABC transporter B family member 1"/>
    <property type="match status" value="1"/>
</dbReference>
<dbReference type="InterPro" id="IPR011527">
    <property type="entry name" value="ABC1_TM_dom"/>
</dbReference>
<dbReference type="Pfam" id="PF00005">
    <property type="entry name" value="ABC_tran"/>
    <property type="match status" value="2"/>
</dbReference>
<dbReference type="GO" id="GO:0140359">
    <property type="term" value="F:ABC-type transporter activity"/>
    <property type="evidence" value="ECO:0007669"/>
    <property type="project" value="InterPro"/>
</dbReference>
<feature type="domain" description="ABC transmembrane type-1" evidence="13">
    <location>
        <begin position="736"/>
        <end position="1022"/>
    </location>
</feature>
<keyword evidence="7" id="KW-0067">ATP-binding</keyword>
<keyword evidence="10" id="KW-0325">Glycoprotein</keyword>
<dbReference type="CDD" id="cd18577">
    <property type="entry name" value="ABC_6TM_Pgp_ABCB1_D1_like"/>
    <property type="match status" value="1"/>
</dbReference>
<feature type="transmembrane region" description="Helical" evidence="11">
    <location>
        <begin position="120"/>
        <end position="143"/>
    </location>
</feature>
<feature type="transmembrane region" description="Helical" evidence="11">
    <location>
        <begin position="73"/>
        <end position="100"/>
    </location>
</feature>
<feature type="domain" description="ABC transmembrane type-1" evidence="13">
    <location>
        <begin position="76"/>
        <end position="364"/>
    </location>
</feature>
<dbReference type="PROSITE" id="PS00211">
    <property type="entry name" value="ABC_TRANSPORTER_1"/>
    <property type="match status" value="2"/>
</dbReference>
<name>A0A396J143_MEDTR</name>
<dbReference type="FunFam" id="1.20.1560.10:FF:000044">
    <property type="entry name" value="ABC transporter B family member 9"/>
    <property type="match status" value="1"/>
</dbReference>
<dbReference type="Proteomes" id="UP000265566">
    <property type="component" value="Chromosome 3"/>
</dbReference>
<keyword evidence="5" id="KW-0677">Repeat</keyword>
<feature type="transmembrane region" description="Helical" evidence="11">
    <location>
        <begin position="197"/>
        <end position="216"/>
    </location>
</feature>
<evidence type="ECO:0000313" key="14">
    <source>
        <dbReference type="EMBL" id="RHN68937.1"/>
    </source>
</evidence>
<comment type="similarity">
    <text evidence="2">Belongs to the ABC transporter superfamily. ABCB family. Multidrug resistance exporter (TC 3.A.1.201) subfamily.</text>
</comment>
<feature type="transmembrane region" description="Helical" evidence="11">
    <location>
        <begin position="877"/>
        <end position="896"/>
    </location>
</feature>
<feature type="transmembrane region" description="Helical" evidence="11">
    <location>
        <begin position="776"/>
        <end position="799"/>
    </location>
</feature>
<evidence type="ECO:0000259" key="13">
    <source>
        <dbReference type="PROSITE" id="PS50929"/>
    </source>
</evidence>
<evidence type="ECO:0000256" key="1">
    <source>
        <dbReference type="ARBA" id="ARBA00004651"/>
    </source>
</evidence>
<organism evidence="14">
    <name type="scientific">Medicago truncatula</name>
    <name type="common">Barrel medic</name>
    <name type="synonym">Medicago tribuloides</name>
    <dbReference type="NCBI Taxonomy" id="3880"/>
    <lineage>
        <taxon>Eukaryota</taxon>
        <taxon>Viridiplantae</taxon>
        <taxon>Streptophyta</taxon>
        <taxon>Embryophyta</taxon>
        <taxon>Tracheophyta</taxon>
        <taxon>Spermatophyta</taxon>
        <taxon>Magnoliopsida</taxon>
        <taxon>eudicotyledons</taxon>
        <taxon>Gunneridae</taxon>
        <taxon>Pentapetalae</taxon>
        <taxon>rosids</taxon>
        <taxon>fabids</taxon>
        <taxon>Fabales</taxon>
        <taxon>Fabaceae</taxon>
        <taxon>Papilionoideae</taxon>
        <taxon>50 kb inversion clade</taxon>
        <taxon>NPAAA clade</taxon>
        <taxon>Hologalegina</taxon>
        <taxon>IRL clade</taxon>
        <taxon>Trifolieae</taxon>
        <taxon>Medicago</taxon>
    </lineage>
</organism>
<dbReference type="PANTHER" id="PTHR43394:SF16">
    <property type="entry name" value="ABC TRANSPORTER B FAMILY MEMBER 4-LIKE ISOFORM X1"/>
    <property type="match status" value="1"/>
</dbReference>
<dbReference type="EC" id="3.6.3.44" evidence="14"/>
<feature type="transmembrane region" description="Helical" evidence="11">
    <location>
        <begin position="732"/>
        <end position="756"/>
    </location>
</feature>
<evidence type="ECO:0000256" key="8">
    <source>
        <dbReference type="ARBA" id="ARBA00022989"/>
    </source>
</evidence>
<dbReference type="GO" id="GO:0005524">
    <property type="term" value="F:ATP binding"/>
    <property type="evidence" value="ECO:0007669"/>
    <property type="project" value="UniProtKB-KW"/>
</dbReference>
<dbReference type="InterPro" id="IPR017871">
    <property type="entry name" value="ABC_transporter-like_CS"/>
</dbReference>
<accession>A0A396J143</accession>
<proteinExistence type="inferred from homology"/>
<dbReference type="PANTHER" id="PTHR43394">
    <property type="entry name" value="ATP-DEPENDENT PERMEASE MDL1, MITOCHONDRIAL"/>
    <property type="match status" value="1"/>
</dbReference>
<reference evidence="14" key="1">
    <citation type="journal article" date="2018" name="Nat. Plants">
        <title>Whole-genome landscape of Medicago truncatula symbiotic genes.</title>
        <authorList>
            <person name="Pecrix Y."/>
            <person name="Gamas P."/>
            <person name="Carrere S."/>
        </authorList>
    </citation>
    <scope>NUCLEOTIDE SEQUENCE</scope>
    <source>
        <tissue evidence="14">Leaves</tissue>
    </source>
</reference>
<feature type="transmembrane region" description="Helical" evidence="11">
    <location>
        <begin position="222"/>
        <end position="244"/>
    </location>
</feature>
<keyword evidence="3" id="KW-0813">Transport</keyword>
<protein>
    <submittedName>
        <fullName evidence="14">Putative xenobiotic-transporting ATPase</fullName>
        <ecNumber evidence="14">3.6.3.44</ecNumber>
    </submittedName>
</protein>
<dbReference type="PROSITE" id="PS50893">
    <property type="entry name" value="ABC_TRANSPORTER_2"/>
    <property type="match status" value="2"/>
</dbReference>
<dbReference type="EMBL" id="PSQE01000003">
    <property type="protein sequence ID" value="RHN68937.1"/>
    <property type="molecule type" value="Genomic_DNA"/>
</dbReference>
<comment type="caution">
    <text evidence="14">The sequence shown here is derived from an EMBL/GenBank/DDBJ whole genome shotgun (WGS) entry which is preliminary data.</text>
</comment>
<keyword evidence="4 11" id="KW-0812">Transmembrane</keyword>
<keyword evidence="9 11" id="KW-0472">Membrane</keyword>
<feature type="domain" description="ABC transporter" evidence="12">
    <location>
        <begin position="1057"/>
        <end position="1294"/>
    </location>
</feature>
<feature type="transmembrane region" description="Helical" evidence="11">
    <location>
        <begin position="300"/>
        <end position="323"/>
    </location>
</feature>
<dbReference type="CDD" id="cd18578">
    <property type="entry name" value="ABC_6TM_Pgp_ABCB1_D2_like"/>
    <property type="match status" value="1"/>
</dbReference>
<keyword evidence="14" id="KW-0378">Hydrolase</keyword>
<keyword evidence="8 11" id="KW-1133">Transmembrane helix</keyword>
<evidence type="ECO:0000256" key="2">
    <source>
        <dbReference type="ARBA" id="ARBA00007577"/>
    </source>
</evidence>
<dbReference type="SMART" id="SM00382">
    <property type="entry name" value="AAA"/>
    <property type="match status" value="2"/>
</dbReference>
<evidence type="ECO:0000256" key="7">
    <source>
        <dbReference type="ARBA" id="ARBA00022840"/>
    </source>
</evidence>
<dbReference type="CDD" id="cd03249">
    <property type="entry name" value="ABC_MTABC3_MDL1_MDL2"/>
    <property type="match status" value="2"/>
</dbReference>
<dbReference type="SUPFAM" id="SSF90123">
    <property type="entry name" value="ABC transporter transmembrane region"/>
    <property type="match status" value="2"/>
</dbReference>
<feature type="transmembrane region" description="Helical" evidence="11">
    <location>
        <begin position="335"/>
        <end position="353"/>
    </location>
</feature>
<dbReference type="FunFam" id="1.20.1560.10:FF:000025">
    <property type="entry name" value="ABC transporter B family member 9"/>
    <property type="match status" value="1"/>
</dbReference>
<dbReference type="PROSITE" id="PS50929">
    <property type="entry name" value="ABC_TM1F"/>
    <property type="match status" value="2"/>
</dbReference>
<sequence>MSSNMKIDENLDGESITLESTLSETHAPIAIHETIQRETENQQDSKTSITKGKTTNVVPFYKLFSFADSLDHVLMFVGTIGAIGNGLATPLMNVVFGNLIDAFGRSTSPGEVVHDVSKVALNFVYLAVGSFVGSFFQVSCWIVTGERQASRIRNLYLRAILRQDTSFFDMEETNTGEVVGRMSSDTILIQDAMGEKVGQLIQSVATFIGGFVIAFVKGWLLTLVLLSSIPPLVFASAVMSIVIAKVASRRQVTYSEAETVVEQTLSSIRTVASFTGEKQAIAKYNQSLAKAYKSGVQEGLVSGFGIGSVYFIVFCAYGLAIWFGGKLVVEKGYTGGNIMTVIFAIMTGSLSLGQASPSLSALASGRAAAFKMFETINRKPDIDAYETTGQQLDDIGGDIELREVSFSYPSRPDQAIFKGFSLSIPRGTTAALVGQSGSGKSTVINLIERLYDPQAGQVLIDGINVKEFQLKWIRQKIGLVSQEPVLFTGSIKENITYGKDGSTEKEVREAADLANASGFIDKFPQGLDTMIGERGMQLSGGQKQRVAIARSILKDPRILLLDEATSALDVESEKIVQEALDKIMINRTTVIVAHRLSTVRNAATIAVIHQGKLVEKGSHVELTKDPDGAYSKLISLQETEKEAEVQNVATDSDRPENISYSSNQRFSHLQTISQVGNSGRHSFSVSHALSTTIVPLETSGWEVEVPPLGTSQQPPPPKVPLRRLAYLNKPEIPVLLIGTMAAVVNGAILPLFGLMIAKMVNTLYEPADELHEDSKFWALIFVVLGVSSFLIFPTRSYFFSIAGEKLVKRVRLLCFEKIIRMEMSWFDETENSSGALAAKLSTNAATVRGLVGDALGLLVQNIATAIAGLVVAFQANWSLALIILGLLPLLGLNGYLQMKFIQGFSADAKKLYEEASQVANDAVSNIRTVASFCAEEKVMDLYQKKCEAPIKAGIKQGIISGVGFGMSFLLLFLVYACSFYAGAKLVGDGKTSFKEVFLVFFTLNMTAVGISQSSSLAPDSAKAKCAAMSILAIIDRKSKIDPSDDSGLELEDVKGEVEFHHVSFKYPSRPEVQIFRDFCLTIHSRKTVALVGESGSGKSTVISLLQRFYDLDSGHITVDGIEIQKLQVKWLRQKMGLVSQEPVLFNDTVRANIAYGKGKDATEAEIIAAAKMANAHKFISSLQQGYDTVVGERGSRLSGGQKQRVAIARAILKNPKILLLDEATSALDAESEKVVQDALDRVMVDRTTIIVAHRLSTIKGADLIAVVKNGVITEKGNHETLINKGGHYASIVDSNH</sequence>